<feature type="signal peptide" evidence="15">
    <location>
        <begin position="1"/>
        <end position="18"/>
    </location>
</feature>
<feature type="transmembrane region" description="Helical" evidence="14">
    <location>
        <begin position="327"/>
        <end position="349"/>
    </location>
</feature>
<evidence type="ECO:0000256" key="2">
    <source>
        <dbReference type="ARBA" id="ARBA00004589"/>
    </source>
</evidence>
<evidence type="ECO:0000256" key="12">
    <source>
        <dbReference type="ARBA" id="ARBA00023288"/>
    </source>
</evidence>
<sequence length="422" mass="46913">MRLRNTLALLLTLGFAIAQEGPCERFEGLPQCADSCVSNYVGSDCPRTKGFVCDSEYGSVTSCYEKQCPLEQYLYAMNITTGVCDIPPRSRKTTQIGVGAAFIAITTIVMGMRFFGRPPFSDSFGIDDAIGVLTYVTAMVDTILMVQAARQGWGTDMWSLSREEIIHLMKLFYIGIIFFYFSVAVSKLAILFFYLRIFTTPSFKRVTYAVMALCATWGLAVVFQSAFNCTPAWFYWTRFDGVSKGTCLSYTAFKIMPPINIALDVIVMLLPLPSLLKLNLPVVKKVRVISMFSVGILILVAGTLRLTHLYNSITTYNITYNGGELSYFGVIEAQVSVICTCMPAIATLLKRVMPQWFASHNGTRYGTFQETVSPRRATFRSSANATKPTSGHDEDDIHLITVLSDESHLQKPEKSASVRVSR</sequence>
<keyword evidence="5" id="KW-0964">Secreted</keyword>
<evidence type="ECO:0000256" key="14">
    <source>
        <dbReference type="SAM" id="Phobius"/>
    </source>
</evidence>
<keyword evidence="9 14" id="KW-1133">Transmembrane helix</keyword>
<dbReference type="EMBL" id="JBFTWV010000054">
    <property type="protein sequence ID" value="KAL2793689.1"/>
    <property type="molecule type" value="Genomic_DNA"/>
</dbReference>
<comment type="caution">
    <text evidence="18">The sequence shown here is derived from an EMBL/GenBank/DDBJ whole genome shotgun (WGS) entry which is preliminary data.</text>
</comment>
<feature type="domain" description="Rhodopsin" evidence="17">
    <location>
        <begin position="113"/>
        <end position="351"/>
    </location>
</feature>
<dbReference type="InterPro" id="IPR049326">
    <property type="entry name" value="Rhodopsin_dom_fungi"/>
</dbReference>
<feature type="transmembrane region" description="Helical" evidence="14">
    <location>
        <begin position="128"/>
        <end position="150"/>
    </location>
</feature>
<dbReference type="Pfam" id="PF20684">
    <property type="entry name" value="Fung_rhodopsin"/>
    <property type="match status" value="1"/>
</dbReference>
<evidence type="ECO:0000259" key="16">
    <source>
        <dbReference type="Pfam" id="PF05730"/>
    </source>
</evidence>
<feature type="transmembrane region" description="Helical" evidence="14">
    <location>
        <begin position="96"/>
        <end position="116"/>
    </location>
</feature>
<dbReference type="PANTHER" id="PTHR33048">
    <property type="entry name" value="PTH11-LIKE INTEGRAL MEMBRANE PROTEIN (AFU_ORTHOLOGUE AFUA_5G11245)"/>
    <property type="match status" value="1"/>
</dbReference>
<evidence type="ECO:0000256" key="5">
    <source>
        <dbReference type="ARBA" id="ARBA00022525"/>
    </source>
</evidence>
<dbReference type="Pfam" id="PF05730">
    <property type="entry name" value="CFEM"/>
    <property type="match status" value="1"/>
</dbReference>
<name>A0ABR4G3U8_9EURO</name>
<evidence type="ECO:0000256" key="13">
    <source>
        <dbReference type="ARBA" id="ARBA00038359"/>
    </source>
</evidence>
<keyword evidence="19" id="KW-1185">Reference proteome</keyword>
<gene>
    <name evidence="18" type="ORF">BJX66DRAFT_338583</name>
</gene>
<evidence type="ECO:0000256" key="8">
    <source>
        <dbReference type="ARBA" id="ARBA00022729"/>
    </source>
</evidence>
<evidence type="ECO:0000313" key="18">
    <source>
        <dbReference type="EMBL" id="KAL2793689.1"/>
    </source>
</evidence>
<keyword evidence="10 14" id="KW-0472">Membrane</keyword>
<evidence type="ECO:0008006" key="20">
    <source>
        <dbReference type="Google" id="ProtNLM"/>
    </source>
</evidence>
<keyword evidence="11" id="KW-1015">Disulfide bond</keyword>
<comment type="subcellular location">
    <subcellularLocation>
        <location evidence="2">Membrane</location>
        <topology evidence="2">Lipid-anchor</topology>
        <topology evidence="2">GPI-anchor</topology>
    </subcellularLocation>
    <subcellularLocation>
        <location evidence="1">Membrane</location>
        <topology evidence="1">Multi-pass membrane protein</topology>
    </subcellularLocation>
    <subcellularLocation>
        <location evidence="3">Secreted</location>
    </subcellularLocation>
</comment>
<feature type="transmembrane region" description="Helical" evidence="14">
    <location>
        <begin position="288"/>
        <end position="307"/>
    </location>
</feature>
<evidence type="ECO:0000256" key="7">
    <source>
        <dbReference type="ARBA" id="ARBA00022692"/>
    </source>
</evidence>
<organism evidence="18 19">
    <name type="scientific">Aspergillus keveii</name>
    <dbReference type="NCBI Taxonomy" id="714993"/>
    <lineage>
        <taxon>Eukaryota</taxon>
        <taxon>Fungi</taxon>
        <taxon>Dikarya</taxon>
        <taxon>Ascomycota</taxon>
        <taxon>Pezizomycotina</taxon>
        <taxon>Eurotiomycetes</taxon>
        <taxon>Eurotiomycetidae</taxon>
        <taxon>Eurotiales</taxon>
        <taxon>Aspergillaceae</taxon>
        <taxon>Aspergillus</taxon>
        <taxon>Aspergillus subgen. Nidulantes</taxon>
    </lineage>
</organism>
<evidence type="ECO:0000259" key="17">
    <source>
        <dbReference type="Pfam" id="PF20684"/>
    </source>
</evidence>
<evidence type="ECO:0000256" key="3">
    <source>
        <dbReference type="ARBA" id="ARBA00004613"/>
    </source>
</evidence>
<keyword evidence="6" id="KW-0336">GPI-anchor</keyword>
<feature type="domain" description="CFEM" evidence="16">
    <location>
        <begin position="27"/>
        <end position="85"/>
    </location>
</feature>
<feature type="transmembrane region" description="Helical" evidence="14">
    <location>
        <begin position="170"/>
        <end position="194"/>
    </location>
</feature>
<feature type="chain" id="PRO_5045636121" description="Extracellular membrane protein CFEM domain-containing protein" evidence="15">
    <location>
        <begin position="19"/>
        <end position="422"/>
    </location>
</feature>
<comment type="similarity">
    <text evidence="13">Belongs to the SAT4 family.</text>
</comment>
<protein>
    <recommendedName>
        <fullName evidence="20">Extracellular membrane protein CFEM domain-containing protein</fullName>
    </recommendedName>
</protein>
<evidence type="ECO:0000313" key="19">
    <source>
        <dbReference type="Proteomes" id="UP001610563"/>
    </source>
</evidence>
<keyword evidence="12" id="KW-0449">Lipoprotein</keyword>
<keyword evidence="6" id="KW-0325">Glycoprotein</keyword>
<evidence type="ECO:0000256" key="6">
    <source>
        <dbReference type="ARBA" id="ARBA00022622"/>
    </source>
</evidence>
<evidence type="ECO:0000256" key="9">
    <source>
        <dbReference type="ARBA" id="ARBA00022989"/>
    </source>
</evidence>
<proteinExistence type="inferred from homology"/>
<comment type="similarity">
    <text evidence="4">Belongs to the RBT5 family.</text>
</comment>
<keyword evidence="7 14" id="KW-0812">Transmembrane</keyword>
<keyword evidence="8 15" id="KW-0732">Signal</keyword>
<evidence type="ECO:0000256" key="15">
    <source>
        <dbReference type="SAM" id="SignalP"/>
    </source>
</evidence>
<evidence type="ECO:0000256" key="4">
    <source>
        <dbReference type="ARBA" id="ARBA00010031"/>
    </source>
</evidence>
<feature type="transmembrane region" description="Helical" evidence="14">
    <location>
        <begin position="206"/>
        <end position="235"/>
    </location>
</feature>
<feature type="transmembrane region" description="Helical" evidence="14">
    <location>
        <begin position="255"/>
        <end position="276"/>
    </location>
</feature>
<dbReference type="InterPro" id="IPR052337">
    <property type="entry name" value="SAT4-like"/>
</dbReference>
<evidence type="ECO:0000256" key="1">
    <source>
        <dbReference type="ARBA" id="ARBA00004141"/>
    </source>
</evidence>
<dbReference type="Proteomes" id="UP001610563">
    <property type="component" value="Unassembled WGS sequence"/>
</dbReference>
<reference evidence="18 19" key="1">
    <citation type="submission" date="2024-07" db="EMBL/GenBank/DDBJ databases">
        <title>Section-level genome sequencing and comparative genomics of Aspergillus sections Usti and Cavernicolus.</title>
        <authorList>
            <consortium name="Lawrence Berkeley National Laboratory"/>
            <person name="Nybo J.L."/>
            <person name="Vesth T.C."/>
            <person name="Theobald S."/>
            <person name="Frisvad J.C."/>
            <person name="Larsen T.O."/>
            <person name="Kjaerboelling I."/>
            <person name="Rothschild-Mancinelli K."/>
            <person name="Lyhne E.K."/>
            <person name="Kogle M.E."/>
            <person name="Barry K."/>
            <person name="Clum A."/>
            <person name="Na H."/>
            <person name="Ledsgaard L."/>
            <person name="Lin J."/>
            <person name="Lipzen A."/>
            <person name="Kuo A."/>
            <person name="Riley R."/>
            <person name="Mondo S."/>
            <person name="Labutti K."/>
            <person name="Haridas S."/>
            <person name="Pangalinan J."/>
            <person name="Salamov A.A."/>
            <person name="Simmons B.A."/>
            <person name="Magnuson J.K."/>
            <person name="Chen J."/>
            <person name="Drula E."/>
            <person name="Henrissat B."/>
            <person name="Wiebenga A."/>
            <person name="Lubbers R.J."/>
            <person name="Gomes A.C."/>
            <person name="Makela M.R."/>
            <person name="Stajich J."/>
            <person name="Grigoriev I.V."/>
            <person name="Mortensen U.H."/>
            <person name="De Vries R.P."/>
            <person name="Baker S.E."/>
            <person name="Andersen M.R."/>
        </authorList>
    </citation>
    <scope>NUCLEOTIDE SEQUENCE [LARGE SCALE GENOMIC DNA]</scope>
    <source>
        <strain evidence="18 19">CBS 209.92</strain>
    </source>
</reference>
<evidence type="ECO:0000256" key="10">
    <source>
        <dbReference type="ARBA" id="ARBA00023136"/>
    </source>
</evidence>
<accession>A0ABR4G3U8</accession>
<dbReference type="PANTHER" id="PTHR33048:SF141">
    <property type="entry name" value="INTEGRAL MEMBRANE PROTEIN-RELATED"/>
    <property type="match status" value="1"/>
</dbReference>
<evidence type="ECO:0000256" key="11">
    <source>
        <dbReference type="ARBA" id="ARBA00023157"/>
    </source>
</evidence>
<dbReference type="InterPro" id="IPR008427">
    <property type="entry name" value="Extracellular_membr_CFEM_dom"/>
</dbReference>